<feature type="active site" description="Nucleophile" evidence="2">
    <location>
        <position position="181"/>
    </location>
</feature>
<comment type="catalytic activity">
    <reaction evidence="2">
        <text>(Z)-2-methylureidoacrylate + H2O + H(+) = (Z)-2-methylaminoacrylate + NH4(+) + CO2</text>
        <dbReference type="Rhea" id="RHEA:42620"/>
        <dbReference type="ChEBI" id="CHEBI:15377"/>
        <dbReference type="ChEBI" id="CHEBI:15378"/>
        <dbReference type="ChEBI" id="CHEBI:16526"/>
        <dbReference type="ChEBI" id="CHEBI:28938"/>
        <dbReference type="ChEBI" id="CHEBI:143783"/>
        <dbReference type="ChEBI" id="CHEBI:145735"/>
        <dbReference type="EC" id="3.5.1.110"/>
    </reaction>
</comment>
<dbReference type="GO" id="GO:0016811">
    <property type="term" value="F:hydrolase activity, acting on carbon-nitrogen (but not peptide) bonds, in linear amides"/>
    <property type="evidence" value="ECO:0007669"/>
    <property type="project" value="UniProtKB-UniRule"/>
</dbReference>
<dbReference type="InterPro" id="IPR036380">
    <property type="entry name" value="Isochorismatase-like_sf"/>
</dbReference>
<evidence type="ECO:0000313" key="7">
    <source>
        <dbReference type="EMBL" id="STZ04851.1"/>
    </source>
</evidence>
<dbReference type="Pfam" id="PF00857">
    <property type="entry name" value="Isochorismatase"/>
    <property type="match status" value="1"/>
</dbReference>
<reference evidence="7 10" key="4">
    <citation type="submission" date="2018-06" db="EMBL/GenBank/DDBJ databases">
        <authorList>
            <consortium name="Pathogen Informatics"/>
            <person name="Doyle S."/>
        </authorList>
    </citation>
    <scope>NUCLEOTIDE SEQUENCE [LARGE SCALE GENOMIC DNA]</scope>
    <source>
        <strain evidence="7 10">NCTC10465</strain>
    </source>
</reference>
<sequence>MNSESIVCANFTSETAPVLKAEPESIKLDPAQTALIIVDMQNAYTSMGGYLDLAGFDVSKTTPVVAQIKKAIDIAHKAGIQVIFFRNGWDENYVEAGGEGSPNFHKSNALKTMRQKPELNGKLLAKGGWDYDLIDELSPSKDDIVIDKPRYSGFYNTSLDSMLRVRGIRNLIFTGIATNVCVESTLRDGYFLEYFGILLDDACYQAGPREAHDATLYNVKTFFGWVSNVANMESCFP</sequence>
<keyword evidence="4" id="KW-0614">Plasmid</keyword>
<dbReference type="GeneID" id="35779427"/>
<dbReference type="GO" id="GO:0006212">
    <property type="term" value="P:uracil catabolic process"/>
    <property type="evidence" value="ECO:0007669"/>
    <property type="project" value="UniProtKB-UniRule"/>
</dbReference>
<feature type="active site" evidence="2">
    <location>
        <position position="148"/>
    </location>
</feature>
<dbReference type="PANTHER" id="PTHR43540">
    <property type="entry name" value="PEROXYUREIDOACRYLATE/UREIDOACRYLATE AMIDOHYDROLASE-RELATED"/>
    <property type="match status" value="1"/>
</dbReference>
<comment type="function">
    <text evidence="2">Hydrolyzes ureidoacrylate to form aminoacrylate and carbamate. The carbamate hydrolyzes spontaneously, thereby releasing one of the nitrogen atoms of the pyrimidine ring as ammonia and one of its carbon atoms as CO2.</text>
</comment>
<keyword evidence="10" id="KW-1185">Reference proteome</keyword>
<evidence type="ECO:0000313" key="6">
    <source>
        <dbReference type="EMBL" id="PKZ67936.1"/>
    </source>
</evidence>
<evidence type="ECO:0000313" key="5">
    <source>
        <dbReference type="EMBL" id="MDI4510934.1"/>
    </source>
</evidence>
<evidence type="ECO:0000256" key="2">
    <source>
        <dbReference type="HAMAP-Rule" id="MF_00830"/>
    </source>
</evidence>
<evidence type="ECO:0000313" key="4">
    <source>
        <dbReference type="EMBL" id="ATQ84197.1"/>
    </source>
</evidence>
<organism evidence="7 10">
    <name type="scientific">Faucicola osloensis</name>
    <name type="common">Moraxella osloensis</name>
    <dbReference type="NCBI Taxonomy" id="34062"/>
    <lineage>
        <taxon>Bacteria</taxon>
        <taxon>Pseudomonadati</taxon>
        <taxon>Pseudomonadota</taxon>
        <taxon>Gammaproteobacteria</taxon>
        <taxon>Moraxellales</taxon>
        <taxon>Moraxellaceae</taxon>
        <taxon>Faucicola</taxon>
    </lineage>
</organism>
<dbReference type="NCBIfam" id="TIGR03614">
    <property type="entry name" value="RutB"/>
    <property type="match status" value="1"/>
</dbReference>
<comment type="catalytic activity">
    <reaction evidence="2">
        <text>(Z)-3-ureidoacrylate + H2O = (Z)-3-aminoacrylate + carbamate + H(+)</text>
        <dbReference type="Rhea" id="RHEA:31603"/>
        <dbReference type="ChEBI" id="CHEBI:13941"/>
        <dbReference type="ChEBI" id="CHEBI:15377"/>
        <dbReference type="ChEBI" id="CHEBI:15378"/>
        <dbReference type="ChEBI" id="CHEBI:59891"/>
        <dbReference type="ChEBI" id="CHEBI:59894"/>
    </reaction>
</comment>
<name>A0A0X8K8G7_FAUOS</name>
<keyword evidence="1 2" id="KW-0378">Hydrolase</keyword>
<comment type="similarity">
    <text evidence="2">Belongs to the isochorismatase family. RutB subfamily.</text>
</comment>
<reference evidence="4" key="1">
    <citation type="submission" date="2017-10" db="EMBL/GenBank/DDBJ databases">
        <title>Complete Genome Sequence from Moraxella oslensis YHS isolated from human skin.</title>
        <authorList>
            <person name="Lee K."/>
            <person name="Lim J.Y."/>
            <person name="Hwang I."/>
        </authorList>
    </citation>
    <scope>NUCLEOTIDE SEQUENCE</scope>
    <source>
        <strain evidence="4">YHS</strain>
        <plasmid evidence="4">pYHS1</plasmid>
    </source>
</reference>
<evidence type="ECO:0000313" key="9">
    <source>
        <dbReference type="Proteomes" id="UP000234914"/>
    </source>
</evidence>
<evidence type="ECO:0000259" key="3">
    <source>
        <dbReference type="Pfam" id="PF00857"/>
    </source>
</evidence>
<dbReference type="Proteomes" id="UP000234914">
    <property type="component" value="Unassembled WGS sequence"/>
</dbReference>
<dbReference type="EMBL" id="UGPY01000003">
    <property type="protein sequence ID" value="STZ04851.1"/>
    <property type="molecule type" value="Genomic_DNA"/>
</dbReference>
<dbReference type="RefSeq" id="WP_060994627.1">
    <property type="nucleotide sequence ID" value="NZ_CP014236.1"/>
</dbReference>
<dbReference type="Gene3D" id="3.40.50.850">
    <property type="entry name" value="Isochorismatase-like"/>
    <property type="match status" value="1"/>
</dbReference>
<dbReference type="EMBL" id="CP024177">
    <property type="protein sequence ID" value="ATQ84197.1"/>
    <property type="molecule type" value="Genomic_DNA"/>
</dbReference>
<dbReference type="AlphaFoldDB" id="A0A0X8K8G7"/>
<evidence type="ECO:0000256" key="1">
    <source>
        <dbReference type="ARBA" id="ARBA00022801"/>
    </source>
</evidence>
<dbReference type="InterPro" id="IPR000868">
    <property type="entry name" value="Isochorismatase-like_dom"/>
</dbReference>
<gene>
    <name evidence="2 7" type="primary">rutB</name>
    <name evidence="6" type="ORF">CYJ96_11030</name>
    <name evidence="5" type="ORF">E6P75_12105</name>
    <name evidence="7" type="ORF">NCTC10465_02306</name>
    <name evidence="4" type="ORF">YHS_09655</name>
</gene>
<geneLocation type="plasmid" evidence="8">
    <name>pyhs1</name>
</geneLocation>
<protein>
    <recommendedName>
        <fullName evidence="2">Ureidoacrylate amidohydrolase RutB</fullName>
        <ecNumber evidence="2">3.5.1.110</ecNumber>
    </recommendedName>
</protein>
<evidence type="ECO:0000313" key="10">
    <source>
        <dbReference type="Proteomes" id="UP000255230"/>
    </source>
</evidence>
<accession>A0A0X8K8G7</accession>
<dbReference type="InterPro" id="IPR050272">
    <property type="entry name" value="Isochorismatase-like_hydrls"/>
</dbReference>
<comment type="catalytic activity">
    <reaction evidence="2">
        <text>(Z)-3-ureidoacrylate + H2O + H(+) = (Z)-3-aminoacrylate + NH4(+) + CO2</text>
        <dbReference type="Rhea" id="RHEA:42624"/>
        <dbReference type="ChEBI" id="CHEBI:15377"/>
        <dbReference type="ChEBI" id="CHEBI:15378"/>
        <dbReference type="ChEBI" id="CHEBI:16526"/>
        <dbReference type="ChEBI" id="CHEBI:28938"/>
        <dbReference type="ChEBI" id="CHEBI:59891"/>
        <dbReference type="ChEBI" id="CHEBI:59894"/>
        <dbReference type="EC" id="3.5.1.110"/>
    </reaction>
</comment>
<dbReference type="CDD" id="cd00431">
    <property type="entry name" value="cysteine_hydrolases"/>
    <property type="match status" value="1"/>
</dbReference>
<dbReference type="HAMAP" id="MF_00830">
    <property type="entry name" value="RutB"/>
    <property type="match status" value="1"/>
</dbReference>
<reference evidence="8" key="3">
    <citation type="journal article" date="2018" name="Genome Announc.">
        <title>Complete Genome Sequences of Three Moraxella osloensis Strains Isolated from Human Skin.</title>
        <authorList>
            <person name="Lim J.Y."/>
            <person name="Hwang I."/>
            <person name="Ganzorig M."/>
            <person name="Huang S.L."/>
            <person name="Cho G.S."/>
            <person name="Franz C.M.A.P."/>
            <person name="Lee K."/>
        </authorList>
    </citation>
    <scope>NUCLEOTIDE SEQUENCE [LARGE SCALE GENOMIC DNA]</scope>
    <source>
        <strain evidence="8">YHS</strain>
    </source>
</reference>
<dbReference type="SUPFAM" id="SSF52499">
    <property type="entry name" value="Isochorismatase-like hydrolases"/>
    <property type="match status" value="1"/>
</dbReference>
<dbReference type="Proteomes" id="UP000255230">
    <property type="component" value="Unassembled WGS sequence"/>
</dbReference>
<dbReference type="EMBL" id="PKJS01000017">
    <property type="protein sequence ID" value="PKZ67936.1"/>
    <property type="molecule type" value="Genomic_DNA"/>
</dbReference>
<dbReference type="EMBL" id="SSCJ01000016">
    <property type="protein sequence ID" value="MDI4510934.1"/>
    <property type="molecule type" value="Genomic_DNA"/>
</dbReference>
<evidence type="ECO:0000313" key="8">
    <source>
        <dbReference type="Proteomes" id="UP000229521"/>
    </source>
</evidence>
<dbReference type="PANTHER" id="PTHR43540:SF6">
    <property type="entry name" value="ISOCHORISMATASE-LIKE DOMAIN-CONTAINING PROTEIN"/>
    <property type="match status" value="1"/>
</dbReference>
<proteinExistence type="inferred from homology"/>
<feature type="domain" description="Isochorismatase-like" evidence="3">
    <location>
        <begin position="33"/>
        <end position="229"/>
    </location>
</feature>
<reference evidence="5" key="5">
    <citation type="submission" date="2019-04" db="EMBL/GenBank/DDBJ databases">
        <title>Moraxella osloensis CCUG 73412, isolated from corneal scrapings as causative agent of keratitis.</title>
        <authorList>
            <person name="Connolly G."/>
            <person name="Jaen-Luchoro D."/>
            <person name="Pinyeiro-Iglesias B."/>
            <person name="Curry A."/>
            <person name="Knowles S."/>
            <person name="Moore E.R.B."/>
        </authorList>
    </citation>
    <scope>NUCLEOTIDE SEQUENCE</scope>
    <source>
        <strain evidence="5">CCUG 73412</strain>
    </source>
</reference>
<dbReference type="InterPro" id="IPR019916">
    <property type="entry name" value="RutB"/>
</dbReference>
<dbReference type="KEGG" id="mos:AXE82_11205"/>
<geneLocation type="plasmid" evidence="4">
    <name>pYHS1</name>
</geneLocation>
<reference evidence="6 9" key="2">
    <citation type="submission" date="2017-12" db="EMBL/GenBank/DDBJ databases">
        <title>Phylogenetic diversity of female urinary microbiome.</title>
        <authorList>
            <person name="Thomas-White K."/>
            <person name="Wolfe A.J."/>
        </authorList>
    </citation>
    <scope>NUCLEOTIDE SEQUENCE [LARGE SCALE GENOMIC DNA]</scope>
    <source>
        <strain evidence="6 9">UMB0416</strain>
    </source>
</reference>
<feature type="active site" description="Proton acceptor" evidence="2">
    <location>
        <position position="39"/>
    </location>
</feature>
<dbReference type="EC" id="3.5.1.110" evidence="2"/>
<dbReference type="GO" id="GO:0019740">
    <property type="term" value="P:nitrogen utilization"/>
    <property type="evidence" value="ECO:0007669"/>
    <property type="project" value="UniProtKB-UniRule"/>
</dbReference>